<proteinExistence type="predicted"/>
<evidence type="ECO:0000313" key="1">
    <source>
        <dbReference type="EMBL" id="ACL10362.1"/>
    </source>
</evidence>
<sequence length="161" mass="18140">MVNIEVCKPLPNGGCERVEYVIKDSVIYFEGEHPLILFKHDPDTRVFCEGYFMQVFTWVSEKYTIWGVKPGGKCVIASGGVLEDHGNYYVYLKEPGKIQRVKPAGLSEFLILILKTKDYIPLVVEDASIASTLINAVHIFSDELNRGKILLLLGNNILNIH</sequence>
<organism evidence="1 2">
    <name type="scientific">Desulfurococcus amylolyticus (strain DSM 18924 / JCM 16383 / VKM B-2413 / 1221n)</name>
    <name type="common">Desulfurococcus kamchatkensis</name>
    <dbReference type="NCBI Taxonomy" id="490899"/>
    <lineage>
        <taxon>Archaea</taxon>
        <taxon>Thermoproteota</taxon>
        <taxon>Thermoprotei</taxon>
        <taxon>Desulfurococcales</taxon>
        <taxon>Desulfurococcaceae</taxon>
        <taxon>Desulfurococcus</taxon>
    </lineage>
</organism>
<gene>
    <name evidence="1" type="ordered locus">DKAM_0033</name>
</gene>
<dbReference type="KEGG" id="dka:DKAM_0033"/>
<dbReference type="GeneID" id="7171503"/>
<evidence type="ECO:0000313" key="2">
    <source>
        <dbReference type="Proteomes" id="UP000006903"/>
    </source>
</evidence>
<dbReference type="AlphaFoldDB" id="B8D391"/>
<reference evidence="1 2" key="1">
    <citation type="journal article" date="2009" name="J. Bacteriol.">
        <title>Complete genome sequence of the anaerobic, protein-degrading hyperthermophilic crenarchaeon Desulfurococcus kamchatkensis.</title>
        <authorList>
            <person name="Ravin N.V."/>
            <person name="Mardanov A.V."/>
            <person name="Beletsky A.V."/>
            <person name="Kublanov I.V."/>
            <person name="Kolganova T.V."/>
            <person name="Lebedinsky A.V."/>
            <person name="Chernyh N.A."/>
            <person name="Bonch-Osmolovskaya E.A."/>
            <person name="Skryabin K.G."/>
        </authorList>
    </citation>
    <scope>NUCLEOTIDE SEQUENCE [LARGE SCALE GENOMIC DNA]</scope>
    <source>
        <strain evidence="2">DSM 18924 / JCM 16383 / VKM B-2413 / 1221n</strain>
    </source>
</reference>
<dbReference type="STRING" id="490899.DKAM_0033"/>
<name>B8D391_DESA1</name>
<dbReference type="RefSeq" id="WP_012607704.1">
    <property type="nucleotide sequence ID" value="NC_011766.1"/>
</dbReference>
<dbReference type="eggNOG" id="arCOG11763">
    <property type="taxonomic scope" value="Archaea"/>
</dbReference>
<dbReference type="Proteomes" id="UP000006903">
    <property type="component" value="Chromosome"/>
</dbReference>
<protein>
    <submittedName>
        <fullName evidence="1">Uncharacterized protein</fullName>
    </submittedName>
</protein>
<accession>B8D391</accession>
<dbReference type="EMBL" id="CP001140">
    <property type="protein sequence ID" value="ACL10362.1"/>
    <property type="molecule type" value="Genomic_DNA"/>
</dbReference>
<dbReference type="HOGENOM" id="CLU_1639896_0_0_2"/>